<evidence type="ECO:0000313" key="3">
    <source>
        <dbReference type="EMBL" id="KAG7174707.1"/>
    </source>
</evidence>
<feature type="signal peptide" evidence="2">
    <location>
        <begin position="1"/>
        <end position="24"/>
    </location>
</feature>
<feature type="chain" id="PRO_5035281853" evidence="2">
    <location>
        <begin position="25"/>
        <end position="491"/>
    </location>
</feature>
<name>A0A8J5TLK4_HOMAM</name>
<proteinExistence type="predicted"/>
<accession>A0A8J5TLK4</accession>
<dbReference type="Proteomes" id="UP000747542">
    <property type="component" value="Unassembled WGS sequence"/>
</dbReference>
<evidence type="ECO:0000313" key="4">
    <source>
        <dbReference type="Proteomes" id="UP000747542"/>
    </source>
</evidence>
<sequence length="491" mass="51745">MRQTASTWAWVCVVLVLCGRWAAGGCVAEGDTTVHRSQGDAVITQLLPLHHGPQCDQLGLTEVQVLEATKMAVQRVNKLGLIPGVTLGPGDTAAATAVGSATQSLGTPVVAYTPRLARAPHTVDFLTPAPQRSAQAAVHVLSGVGVDAINIVHTADIEGVTLTEHFITAAEYVYICVEKVLEEGDTVGLTQVLEDGPGTLVILGTRHKVQSLALALGTVDGPVDLLLLVESGGPVPQVELAGLEVPALIMTRIVPSLSEFVSFLERDLESDDDPRRHYLAALSECESCGEVSFGYVADANSAIASVLVYAEALKEAQDAHCGGEAGLCHEVKTLDISTWNELLSSASLVTSATKAFPGLLNDNLAPGSEDKPRYTVQVLAHGSLTQVGQAEESSAVLGMLELPEPNCGTQCPCSLPPPALTLPPVRNVTHASSGFDIMGGAEWWNWEAPNPGKMSKRELAVYFTAFTLLVLIFITSCGVCLYSLNKTPSRS</sequence>
<feature type="transmembrane region" description="Helical" evidence="1">
    <location>
        <begin position="459"/>
        <end position="484"/>
    </location>
</feature>
<protein>
    <submittedName>
        <fullName evidence="3">Putative Metabotropic glutamate receptor 3-like 3</fullName>
    </submittedName>
</protein>
<keyword evidence="3" id="KW-0675">Receptor</keyword>
<gene>
    <name evidence="3" type="primary">Grm3-L3</name>
    <name evidence="3" type="ORF">Hamer_G024777</name>
</gene>
<keyword evidence="1" id="KW-0812">Transmembrane</keyword>
<reference evidence="3" key="1">
    <citation type="journal article" date="2021" name="Sci. Adv.">
        <title>The American lobster genome reveals insights on longevity, neural, and immune adaptations.</title>
        <authorList>
            <person name="Polinski J.M."/>
            <person name="Zimin A.V."/>
            <person name="Clark K.F."/>
            <person name="Kohn A.B."/>
            <person name="Sadowski N."/>
            <person name="Timp W."/>
            <person name="Ptitsyn A."/>
            <person name="Khanna P."/>
            <person name="Romanova D.Y."/>
            <person name="Williams P."/>
            <person name="Greenwood S.J."/>
            <person name="Moroz L.L."/>
            <person name="Walt D.R."/>
            <person name="Bodnar A.G."/>
        </authorList>
    </citation>
    <scope>NUCLEOTIDE SEQUENCE</scope>
    <source>
        <strain evidence="3">GMGI-L3</strain>
    </source>
</reference>
<dbReference type="SUPFAM" id="SSF53822">
    <property type="entry name" value="Periplasmic binding protein-like I"/>
    <property type="match status" value="1"/>
</dbReference>
<dbReference type="EMBL" id="JAHLQT010007296">
    <property type="protein sequence ID" value="KAG7174707.1"/>
    <property type="molecule type" value="Genomic_DNA"/>
</dbReference>
<keyword evidence="2" id="KW-0732">Signal</keyword>
<keyword evidence="1" id="KW-0472">Membrane</keyword>
<comment type="caution">
    <text evidence="3">The sequence shown here is derived from an EMBL/GenBank/DDBJ whole genome shotgun (WGS) entry which is preliminary data.</text>
</comment>
<evidence type="ECO:0000256" key="2">
    <source>
        <dbReference type="SAM" id="SignalP"/>
    </source>
</evidence>
<dbReference type="AlphaFoldDB" id="A0A8J5TLK4"/>
<organism evidence="3 4">
    <name type="scientific">Homarus americanus</name>
    <name type="common">American lobster</name>
    <dbReference type="NCBI Taxonomy" id="6706"/>
    <lineage>
        <taxon>Eukaryota</taxon>
        <taxon>Metazoa</taxon>
        <taxon>Ecdysozoa</taxon>
        <taxon>Arthropoda</taxon>
        <taxon>Crustacea</taxon>
        <taxon>Multicrustacea</taxon>
        <taxon>Malacostraca</taxon>
        <taxon>Eumalacostraca</taxon>
        <taxon>Eucarida</taxon>
        <taxon>Decapoda</taxon>
        <taxon>Pleocyemata</taxon>
        <taxon>Astacidea</taxon>
        <taxon>Nephropoidea</taxon>
        <taxon>Nephropidae</taxon>
        <taxon>Homarus</taxon>
    </lineage>
</organism>
<keyword evidence="4" id="KW-1185">Reference proteome</keyword>
<evidence type="ECO:0000256" key="1">
    <source>
        <dbReference type="SAM" id="Phobius"/>
    </source>
</evidence>
<keyword evidence="1" id="KW-1133">Transmembrane helix</keyword>
<dbReference type="InterPro" id="IPR028082">
    <property type="entry name" value="Peripla_BP_I"/>
</dbReference>